<dbReference type="EMBL" id="JAGKQM010000012">
    <property type="protein sequence ID" value="KAH0898081.1"/>
    <property type="molecule type" value="Genomic_DNA"/>
</dbReference>
<evidence type="ECO:0000313" key="2">
    <source>
        <dbReference type="Proteomes" id="UP000824890"/>
    </source>
</evidence>
<keyword evidence="2" id="KW-1185">Reference proteome</keyword>
<evidence type="ECO:0000313" key="1">
    <source>
        <dbReference type="EMBL" id="KAH0898081.1"/>
    </source>
</evidence>
<protein>
    <submittedName>
        <fullName evidence="1">Uncharacterized protein</fullName>
    </submittedName>
</protein>
<name>A0ABQ8AZT6_BRANA</name>
<reference evidence="1 2" key="1">
    <citation type="submission" date="2021-05" db="EMBL/GenBank/DDBJ databases">
        <title>Genome Assembly of Synthetic Allotetraploid Brassica napus Reveals Homoeologous Exchanges between Subgenomes.</title>
        <authorList>
            <person name="Davis J.T."/>
        </authorList>
    </citation>
    <scope>NUCLEOTIDE SEQUENCE [LARGE SCALE GENOMIC DNA]</scope>
    <source>
        <strain evidence="2">cv. Da-Ae</strain>
        <tissue evidence="1">Seedling</tissue>
    </source>
</reference>
<proteinExistence type="predicted"/>
<gene>
    <name evidence="1" type="ORF">HID58_047649</name>
</gene>
<accession>A0ABQ8AZT6</accession>
<comment type="caution">
    <text evidence="1">The sequence shown here is derived from an EMBL/GenBank/DDBJ whole genome shotgun (WGS) entry which is preliminary data.</text>
</comment>
<dbReference type="Proteomes" id="UP000824890">
    <property type="component" value="Unassembled WGS sequence"/>
</dbReference>
<organism evidence="1 2">
    <name type="scientific">Brassica napus</name>
    <name type="common">Rape</name>
    <dbReference type="NCBI Taxonomy" id="3708"/>
    <lineage>
        <taxon>Eukaryota</taxon>
        <taxon>Viridiplantae</taxon>
        <taxon>Streptophyta</taxon>
        <taxon>Embryophyta</taxon>
        <taxon>Tracheophyta</taxon>
        <taxon>Spermatophyta</taxon>
        <taxon>Magnoliopsida</taxon>
        <taxon>eudicotyledons</taxon>
        <taxon>Gunneridae</taxon>
        <taxon>Pentapetalae</taxon>
        <taxon>rosids</taxon>
        <taxon>malvids</taxon>
        <taxon>Brassicales</taxon>
        <taxon>Brassicaceae</taxon>
        <taxon>Brassiceae</taxon>
        <taxon>Brassica</taxon>
    </lineage>
</organism>
<sequence length="305" mass="34824">MSQAIPPFQIPLFSTLYKPSESLLFAKFTKPIKAHQAMATKSANPTVASLRFDSNIKDNSLLSLRQGTVLQANQEQDVDVRESKNVVLWERLQDFLSQLIFGSSAVFFAEILTGRPLLKRKNRVGVLPLSLSIHMALASGRHGARRHSTTSSPGIEQLHIIYKLFGSPDEEFWEITSFILKLRCLDHNINMSVYFNTKPYACDTSTLPKFPPNSEMDAKYRGELQRGFQSIFIRSETEKLCRTIKELTNLNKLPTQQEAETEIIFHTLSETSQADYLKRVSVHRFISNHDAGKRIHIGWDKEEKR</sequence>